<dbReference type="GO" id="GO:0098796">
    <property type="term" value="C:membrane protein complex"/>
    <property type="evidence" value="ECO:0007669"/>
    <property type="project" value="UniProtKB-ARBA"/>
</dbReference>
<sequence>MIKTDHLSKYYSSHSHHEVRAIRDITLEITKNSFVTFKGPSGSGKTTLLNVIGTLDRPTEGKVFMYDEDITSFSDIALSRLRREKIGFIFQDFHLIPRLTSWENVSYPLIPLGVDPKKRFERARLLLERVELGDRLDHIPEELSGGQQQRVAIARALVNDPEIIIADEPTSNIDEETGEHMLKLLTELKNNGATILVATHDARFEKVADRVFKLKNGRIE</sequence>
<evidence type="ECO:0000256" key="4">
    <source>
        <dbReference type="ARBA" id="ARBA00038388"/>
    </source>
</evidence>
<reference evidence="6 7" key="1">
    <citation type="submission" date="2019-04" db="EMBL/GenBank/DDBJ databases">
        <title>Genome of a novel bacterium Candidatus Jettenia ecosi reconstructed from metagenome of an anammox bioreactor.</title>
        <authorList>
            <person name="Mardanov A.V."/>
            <person name="Beletsky A.V."/>
            <person name="Ravin N.V."/>
            <person name="Botchkova E.A."/>
            <person name="Litti Y.V."/>
            <person name="Nozhevnikova A.N."/>
        </authorList>
    </citation>
    <scope>NUCLEOTIDE SEQUENCE [LARGE SCALE GENOMIC DNA]</scope>
    <source>
        <strain evidence="6">J2</strain>
    </source>
</reference>
<dbReference type="PROSITE" id="PS50893">
    <property type="entry name" value="ABC_TRANSPORTER_2"/>
    <property type="match status" value="1"/>
</dbReference>
<dbReference type="SUPFAM" id="SSF52540">
    <property type="entry name" value="P-loop containing nucleoside triphosphate hydrolases"/>
    <property type="match status" value="1"/>
</dbReference>
<evidence type="ECO:0000313" key="7">
    <source>
        <dbReference type="Proteomes" id="UP000319783"/>
    </source>
</evidence>
<dbReference type="SMART" id="SM00382">
    <property type="entry name" value="AAA"/>
    <property type="match status" value="1"/>
</dbReference>
<accession>A0A533QFQ7</accession>
<dbReference type="InterPro" id="IPR003593">
    <property type="entry name" value="AAA+_ATPase"/>
</dbReference>
<dbReference type="AlphaFoldDB" id="A0A533QFQ7"/>
<organism evidence="6 7">
    <name type="scientific">Candidatus Jettenia ecosi</name>
    <dbReference type="NCBI Taxonomy" id="2494326"/>
    <lineage>
        <taxon>Bacteria</taxon>
        <taxon>Pseudomonadati</taxon>
        <taxon>Planctomycetota</taxon>
        <taxon>Candidatus Brocadiia</taxon>
        <taxon>Candidatus Brocadiales</taxon>
        <taxon>Candidatus Brocadiaceae</taxon>
        <taxon>Candidatus Jettenia</taxon>
    </lineage>
</organism>
<evidence type="ECO:0000313" key="6">
    <source>
        <dbReference type="EMBL" id="TLD43474.1"/>
    </source>
</evidence>
<dbReference type="InterPro" id="IPR017871">
    <property type="entry name" value="ABC_transporter-like_CS"/>
</dbReference>
<dbReference type="CDD" id="cd03255">
    <property type="entry name" value="ABC_MJ0796_LolCDE_FtsE"/>
    <property type="match status" value="1"/>
</dbReference>
<dbReference type="EMBL" id="SULG01000003">
    <property type="protein sequence ID" value="TLD43474.1"/>
    <property type="molecule type" value="Genomic_DNA"/>
</dbReference>
<dbReference type="InterPro" id="IPR027417">
    <property type="entry name" value="P-loop_NTPase"/>
</dbReference>
<dbReference type="Proteomes" id="UP000319783">
    <property type="component" value="Unassembled WGS sequence"/>
</dbReference>
<dbReference type="Gene3D" id="3.40.50.300">
    <property type="entry name" value="P-loop containing nucleotide triphosphate hydrolases"/>
    <property type="match status" value="1"/>
</dbReference>
<keyword evidence="6" id="KW-0131">Cell cycle</keyword>
<dbReference type="GO" id="GO:0022857">
    <property type="term" value="F:transmembrane transporter activity"/>
    <property type="evidence" value="ECO:0007669"/>
    <property type="project" value="TreeGrafter"/>
</dbReference>
<evidence type="ECO:0000259" key="5">
    <source>
        <dbReference type="PROSITE" id="PS50893"/>
    </source>
</evidence>
<dbReference type="InterPro" id="IPR017911">
    <property type="entry name" value="MacB-like_ATP-bd"/>
</dbReference>
<keyword evidence="1" id="KW-0813">Transport</keyword>
<dbReference type="GO" id="GO:0005886">
    <property type="term" value="C:plasma membrane"/>
    <property type="evidence" value="ECO:0007669"/>
    <property type="project" value="TreeGrafter"/>
</dbReference>
<evidence type="ECO:0000256" key="2">
    <source>
        <dbReference type="ARBA" id="ARBA00022741"/>
    </source>
</evidence>
<dbReference type="InterPro" id="IPR015854">
    <property type="entry name" value="ABC_transpr_LolD-like"/>
</dbReference>
<name>A0A533QFQ7_9BACT</name>
<dbReference type="InterPro" id="IPR003439">
    <property type="entry name" value="ABC_transporter-like_ATP-bd"/>
</dbReference>
<keyword evidence="6" id="KW-0132">Cell division</keyword>
<dbReference type="GO" id="GO:0005524">
    <property type="term" value="F:ATP binding"/>
    <property type="evidence" value="ECO:0007669"/>
    <property type="project" value="UniProtKB-KW"/>
</dbReference>
<dbReference type="FunFam" id="3.40.50.300:FF:000032">
    <property type="entry name" value="Export ABC transporter ATP-binding protein"/>
    <property type="match status" value="1"/>
</dbReference>
<dbReference type="GO" id="GO:0016887">
    <property type="term" value="F:ATP hydrolysis activity"/>
    <property type="evidence" value="ECO:0007669"/>
    <property type="project" value="InterPro"/>
</dbReference>
<keyword evidence="2" id="KW-0547">Nucleotide-binding</keyword>
<protein>
    <submittedName>
        <fullName evidence="6">Cell division transporter, ATP-binding protein FtsE</fullName>
    </submittedName>
</protein>
<dbReference type="Pfam" id="PF00005">
    <property type="entry name" value="ABC_tran"/>
    <property type="match status" value="1"/>
</dbReference>
<dbReference type="PROSITE" id="PS00211">
    <property type="entry name" value="ABC_TRANSPORTER_1"/>
    <property type="match status" value="1"/>
</dbReference>
<feature type="domain" description="ABC transporter" evidence="5">
    <location>
        <begin position="2"/>
        <end position="220"/>
    </location>
</feature>
<dbReference type="GO" id="GO:0051301">
    <property type="term" value="P:cell division"/>
    <property type="evidence" value="ECO:0007669"/>
    <property type="project" value="UniProtKB-KW"/>
</dbReference>
<comment type="caution">
    <text evidence="6">The sequence shown here is derived from an EMBL/GenBank/DDBJ whole genome shotgun (WGS) entry which is preliminary data.</text>
</comment>
<comment type="similarity">
    <text evidence="4">Belongs to the ABC transporter superfamily. Macrolide exporter (TC 3.A.1.122) family.</text>
</comment>
<proteinExistence type="inferred from homology"/>
<dbReference type="PANTHER" id="PTHR24220">
    <property type="entry name" value="IMPORT ATP-BINDING PROTEIN"/>
    <property type="match status" value="1"/>
</dbReference>
<evidence type="ECO:0000256" key="1">
    <source>
        <dbReference type="ARBA" id="ARBA00022448"/>
    </source>
</evidence>
<evidence type="ECO:0000256" key="3">
    <source>
        <dbReference type="ARBA" id="ARBA00022840"/>
    </source>
</evidence>
<gene>
    <name evidence="6" type="ORF">JETT_0292</name>
</gene>
<keyword evidence="3 6" id="KW-0067">ATP-binding</keyword>